<keyword evidence="1" id="KW-1133">Transmembrane helix</keyword>
<dbReference type="EMBL" id="KY494864">
    <property type="protein sequence ID" value="ARD70214.1"/>
    <property type="molecule type" value="Genomic_DNA"/>
</dbReference>
<feature type="transmembrane region" description="Helical" evidence="1">
    <location>
        <begin position="107"/>
        <end position="124"/>
    </location>
</feature>
<feature type="transmembrane region" description="Helical" evidence="1">
    <location>
        <begin position="131"/>
        <end position="149"/>
    </location>
</feature>
<feature type="transmembrane region" description="Helical" evidence="1">
    <location>
        <begin position="202"/>
        <end position="223"/>
    </location>
</feature>
<keyword evidence="1" id="KW-0812">Transmembrane</keyword>
<accession>A0A1V0M5P5</accession>
<keyword evidence="2" id="KW-0614">Plasmid</keyword>
<sequence length="390" mass="45376">MAAVIQTSSFRTSWVHQRPKIPRAIWLVAVQELHSINGFQRFEPKAMPAISSFLTWPRTWSTRSHIIPWQLHAPLFLVVFAFVSALNSIPSDGSWRDLTLNQVLEDFGVFIFFTALWCGIYCHFRRTVDLTWLLIIFVLAICQEEFNLWNKLWQQICLLFGHEISSSERQRGDVFMMALVFGSLLVRFVLGGFKSFFRIHITFFICVFVTFQGWIHFIFPYYIQQHLLNERLTYQKELTATYEGRFRFQCDHLPITCFEWVGDAVPVTSIAKHVSTESITQVLQSVGNATTSLTGWLSVVDRGDVEVFRGVDANQKVLVTLYKNHELYRVVVDDEYPTEAHNVISSALLSFATPFALVWFFGGLWVVFMHQARVYRIKYGKQFRAMENHQ</sequence>
<feature type="transmembrane region" description="Helical" evidence="1">
    <location>
        <begin position="66"/>
        <end position="87"/>
    </location>
</feature>
<organism evidence="2">
    <name type="scientific">Pseudomonas aeruginosa</name>
    <dbReference type="NCBI Taxonomy" id="287"/>
    <lineage>
        <taxon>Bacteria</taxon>
        <taxon>Pseudomonadati</taxon>
        <taxon>Pseudomonadota</taxon>
        <taxon>Gammaproteobacteria</taxon>
        <taxon>Pseudomonadales</taxon>
        <taxon>Pseudomonadaceae</taxon>
        <taxon>Pseudomonas</taxon>
    </lineage>
</organism>
<name>A0A1V0M5P5_PSEAI</name>
<feature type="transmembrane region" description="Helical" evidence="1">
    <location>
        <begin position="174"/>
        <end position="190"/>
    </location>
</feature>
<evidence type="ECO:0000256" key="1">
    <source>
        <dbReference type="SAM" id="Phobius"/>
    </source>
</evidence>
<keyword evidence="1" id="KW-0472">Membrane</keyword>
<protein>
    <recommendedName>
        <fullName evidence="3">Transmembrane protein</fullName>
    </recommendedName>
</protein>
<geneLocation type="plasmid" evidence="2">
    <name>pJB37</name>
</geneLocation>
<evidence type="ECO:0008006" key="3">
    <source>
        <dbReference type="Google" id="ProtNLM"/>
    </source>
</evidence>
<feature type="transmembrane region" description="Helical" evidence="1">
    <location>
        <begin position="343"/>
        <end position="368"/>
    </location>
</feature>
<proteinExistence type="predicted"/>
<reference evidence="2" key="1">
    <citation type="submission" date="2017-01" db="EMBL/GenBank/DDBJ databases">
        <title>Complete nucleotide sequence of an IncP-2 blaVIM-2-harboring megaplasmid from Pseudomonas aeruginosa.</title>
        <authorList>
            <person name="Botelho J."/>
            <person name="Grosso F."/>
            <person name="Mabrouk A."/>
            <person name="Peixe L."/>
        </authorList>
    </citation>
    <scope>NUCLEOTIDE SEQUENCE</scope>
    <source>
        <strain evidence="2">FFUP_PS_37</strain>
        <plasmid evidence="2">pJB37</plasmid>
    </source>
</reference>
<dbReference type="AlphaFoldDB" id="A0A1V0M5P5"/>
<evidence type="ECO:0000313" key="2">
    <source>
        <dbReference type="EMBL" id="ARD70214.1"/>
    </source>
</evidence>